<sequence>RRVARSSASSSDSGVPYEDFASTRRRSRYPREPSPSLKSAHARARCAPSRPCILTTTPQPPCPEVVSTPAASSPPWASALNTAPLPLRTSQILVAIHGKRPSGLYLCIGTVAMRSLPRSKMAVEDGENCANYLLVNADRSNSMEPLAQAAWNPETVSLTASFATLTGRYDFLLDAPHSPLRGSE</sequence>
<protein>
    <submittedName>
        <fullName evidence="2">Uncharacterized protein</fullName>
    </submittedName>
</protein>
<dbReference type="EMBL" id="VDMD01000030">
    <property type="protein sequence ID" value="TRM59111.1"/>
    <property type="molecule type" value="Genomic_DNA"/>
</dbReference>
<evidence type="ECO:0000313" key="2">
    <source>
        <dbReference type="EMBL" id="TRM59111.1"/>
    </source>
</evidence>
<reference evidence="2 3" key="1">
    <citation type="journal article" date="2019" name="New Phytol.">
        <title>Comparative genomics reveals unique wood-decay strategies and fruiting body development in the Schizophyllaceae.</title>
        <authorList>
            <person name="Almasi E."/>
            <person name="Sahu N."/>
            <person name="Krizsan K."/>
            <person name="Balint B."/>
            <person name="Kovacs G.M."/>
            <person name="Kiss B."/>
            <person name="Cseklye J."/>
            <person name="Drula E."/>
            <person name="Henrissat B."/>
            <person name="Nagy I."/>
            <person name="Chovatia M."/>
            <person name="Adam C."/>
            <person name="LaButti K."/>
            <person name="Lipzen A."/>
            <person name="Riley R."/>
            <person name="Grigoriev I.V."/>
            <person name="Nagy L.G."/>
        </authorList>
    </citation>
    <scope>NUCLEOTIDE SEQUENCE [LARGE SCALE GENOMIC DNA]</scope>
    <source>
        <strain evidence="2 3">NL-1724</strain>
    </source>
</reference>
<feature type="compositionally biased region" description="Low complexity" evidence="1">
    <location>
        <begin position="1"/>
        <end position="13"/>
    </location>
</feature>
<keyword evidence="3" id="KW-1185">Reference proteome</keyword>
<proteinExistence type="predicted"/>
<comment type="caution">
    <text evidence="2">The sequence shown here is derived from an EMBL/GenBank/DDBJ whole genome shotgun (WGS) entry which is preliminary data.</text>
</comment>
<dbReference type="AlphaFoldDB" id="A0A550C2S3"/>
<name>A0A550C2S3_9AGAR</name>
<evidence type="ECO:0000256" key="1">
    <source>
        <dbReference type="SAM" id="MobiDB-lite"/>
    </source>
</evidence>
<organism evidence="2 3">
    <name type="scientific">Schizophyllum amplum</name>
    <dbReference type="NCBI Taxonomy" id="97359"/>
    <lineage>
        <taxon>Eukaryota</taxon>
        <taxon>Fungi</taxon>
        <taxon>Dikarya</taxon>
        <taxon>Basidiomycota</taxon>
        <taxon>Agaricomycotina</taxon>
        <taxon>Agaricomycetes</taxon>
        <taxon>Agaricomycetidae</taxon>
        <taxon>Agaricales</taxon>
        <taxon>Schizophyllaceae</taxon>
        <taxon>Schizophyllum</taxon>
    </lineage>
</organism>
<gene>
    <name evidence="2" type="ORF">BD626DRAFT_508915</name>
</gene>
<feature type="region of interest" description="Disordered" evidence="1">
    <location>
        <begin position="1"/>
        <end position="41"/>
    </location>
</feature>
<dbReference type="Proteomes" id="UP000320762">
    <property type="component" value="Unassembled WGS sequence"/>
</dbReference>
<accession>A0A550C2S3</accession>
<evidence type="ECO:0000313" key="3">
    <source>
        <dbReference type="Proteomes" id="UP000320762"/>
    </source>
</evidence>
<feature type="non-terminal residue" evidence="2">
    <location>
        <position position="1"/>
    </location>
</feature>